<reference evidence="4" key="1">
    <citation type="journal article" date="2015" name="Genome Announc.">
        <title>Draft genome sequence of the cellulolytic fungus Chaetomium globosum.</title>
        <authorList>
            <person name="Cuomo C.A."/>
            <person name="Untereiner W.A."/>
            <person name="Ma L.-J."/>
            <person name="Grabherr M."/>
            <person name="Birren B.W."/>
        </authorList>
    </citation>
    <scope>NUCLEOTIDE SEQUENCE [LARGE SCALE GENOMIC DNA]</scope>
    <source>
        <strain evidence="4">ATCC 6205 / CBS 148.51 / DSM 1962 / NBRC 6347 / NRRL 1970</strain>
    </source>
</reference>
<dbReference type="EMBL" id="CH408030">
    <property type="protein sequence ID" value="EAQ90984.1"/>
    <property type="molecule type" value="Genomic_DNA"/>
</dbReference>
<dbReference type="HOGENOM" id="CLU_228178_0_0_1"/>
<gene>
    <name evidence="3" type="ORF">CHGG_02919</name>
</gene>
<organism evidence="3 4">
    <name type="scientific">Chaetomium globosum (strain ATCC 6205 / CBS 148.51 / DSM 1962 / NBRC 6347 / NRRL 1970)</name>
    <name type="common">Soil fungus</name>
    <dbReference type="NCBI Taxonomy" id="306901"/>
    <lineage>
        <taxon>Eukaryota</taxon>
        <taxon>Fungi</taxon>
        <taxon>Dikarya</taxon>
        <taxon>Ascomycota</taxon>
        <taxon>Pezizomycotina</taxon>
        <taxon>Sordariomycetes</taxon>
        <taxon>Sordariomycetidae</taxon>
        <taxon>Sordariales</taxon>
        <taxon>Chaetomiaceae</taxon>
        <taxon>Chaetomium</taxon>
    </lineage>
</organism>
<dbReference type="PANTHER" id="PTHR24006:SF827">
    <property type="entry name" value="UBIQUITIN CARBOXYL-TERMINAL HYDROLASE 34"/>
    <property type="match status" value="1"/>
</dbReference>
<evidence type="ECO:0000259" key="2">
    <source>
        <dbReference type="PROSITE" id="PS50235"/>
    </source>
</evidence>
<feature type="region of interest" description="Disordered" evidence="1">
    <location>
        <begin position="2276"/>
        <end position="2308"/>
    </location>
</feature>
<dbReference type="GO" id="GO:0005829">
    <property type="term" value="C:cytosol"/>
    <property type="evidence" value="ECO:0007669"/>
    <property type="project" value="TreeGrafter"/>
</dbReference>
<dbReference type="SUPFAM" id="SSF48371">
    <property type="entry name" value="ARM repeat"/>
    <property type="match status" value="1"/>
</dbReference>
<dbReference type="Gene3D" id="3.90.70.10">
    <property type="entry name" value="Cysteine proteinases"/>
    <property type="match status" value="1"/>
</dbReference>
<dbReference type="OMA" id="FSAIQCE"/>
<dbReference type="InterPro" id="IPR018200">
    <property type="entry name" value="USP_CS"/>
</dbReference>
<evidence type="ECO:0000313" key="4">
    <source>
        <dbReference type="Proteomes" id="UP000001056"/>
    </source>
</evidence>
<dbReference type="GO" id="GO:0016579">
    <property type="term" value="P:protein deubiquitination"/>
    <property type="evidence" value="ECO:0007669"/>
    <property type="project" value="InterPro"/>
</dbReference>
<dbReference type="GO" id="GO:0005634">
    <property type="term" value="C:nucleus"/>
    <property type="evidence" value="ECO:0007669"/>
    <property type="project" value="TreeGrafter"/>
</dbReference>
<protein>
    <recommendedName>
        <fullName evidence="2">USP domain-containing protein</fullName>
    </recommendedName>
</protein>
<dbReference type="Proteomes" id="UP000001056">
    <property type="component" value="Unassembled WGS sequence"/>
</dbReference>
<dbReference type="InterPro" id="IPR050164">
    <property type="entry name" value="Peptidase_C19"/>
</dbReference>
<dbReference type="SUPFAM" id="SSF54001">
    <property type="entry name" value="Cysteine proteinases"/>
    <property type="match status" value="1"/>
</dbReference>
<name>Q2HA35_CHAGB</name>
<dbReference type="InterPro" id="IPR028889">
    <property type="entry name" value="USP"/>
</dbReference>
<dbReference type="RefSeq" id="XP_001229435.1">
    <property type="nucleotide sequence ID" value="XM_001229434.1"/>
</dbReference>
<dbReference type="InterPro" id="IPR016024">
    <property type="entry name" value="ARM-type_fold"/>
</dbReference>
<sequence>MAQASTADPSSDRAVSSEPCSTRPNPFDDDNELSSRKRRRTSLASDSRSRSVETLRSSPSPPVAGTSAIDSRSDSAMKIDSDLAIPATPERQQPAAEPTSVSNPRSSRVTINQVPRAFIEWIDKYLIFVKTAPLPAVEDSTFMHRDMWQAVPQLVLHMVSRKSFAQLAAFFIEMDLRALRSQTMTDEARVQALASPPYIHALGALARREEVSIHSSQLSRNGDDDWSYVAEMMMIVDAFQNFPTVQGGSLFLIRQLATPELELASQFPRPITDHLGNLCLVAGNIMKYTFRRAQYSTGQQVSEPAKRAIARMYTFFTTMAGMLSDMIDKNLNQLSSEGAANLIEGLTEIYQTCLATGGIVPSAVIDRHLQDRPAVAPHFVPEAISYHWKFTHFVKLIRSGQMQLRVMAVSTMCSDLVALYRKNADPPGEEATLSLLRYVADFLLSTGLVNYILGPTCHPEITLESSNVIGFLVVSTTYSRAHTDALWQTVTSTQDPRVSDALIRMIGRIANLFPQESLMYFLDKLNTVPVEVFGSTMREFCDQVLKQILTRFPESLLTDSAPFNLFIRLIRQSSGLGPQSPVAYPDLQQFAIQKFDSVLNHGPGQEGRWKIYRDCLSDIAQQSPSTIGSLWVLKMTIRFHHARDLHELASEHDLTKLLIEELAATIPVAKAAGFPCRHQWGTERSSKGTSNRSLGRNPFASVCFAEYLLALDPELFCQGALDFVREGVMPLVNDPASIVLDDEENSKNAGIEMLWRIALTAPTGTVEKRAIHTLVSDVYLESRSIQSFPPHRARKVHLALADRCLGQLSSAAARLKTFADGTTSGDDDSMVIIATDRQIQEQELLFVRSLAVLREFHQAHQAKPQFSTPDMRSLIPNSPKEMEGESAGLKYQSFDGDKQTTVMPLDIGKGNTAAALLARLREATGFECYRIYYRGRPFLPLESDICKSLDDLQIHNGLILVKRETEAPTSPRVPQGASSVEVEILNHFDELWEYLSMDEKLAREIYGFLAKLPVDKNLLEAISNPSVSYLHTFPLAQPFKSLYAVHALQEYLGSWRPRSAAVGEPSRTDDDSPRMASLARAMSLVVPAISDPQVVAQCPTRELQIELGSALVALLVSLLKCSELPASTAQSLDAPLLDRLLAILSVATASSPQKGAIKHIALCLQSILESCCVSDGFLATFAAHPDVPHVLEDLLLNDLRATVRRTTAVLIREKTGAVAENESFAEKRSTAVAKLREFFWPLISRLVRPAITGTGNSEEILELCSDMLSTLEETQIRMLDLKQLSNDWFDLLVKYTASEDLTKPNKVDYVAAGLVRLLHDISCSRSGRAGRDILPARGTAQKIFWKHLFPHREEVTREVGRSRPIGCPQTRGRLMEIIFRLVKDDPTQYLWLVDDMHDLVPVFPTQDGDVYSYELPQQFERSKAIRAPCGYPGVRNLSNTCYFNSLITQLFMNVDFREFMLGATVQDRTYNQQLLFQTQKLFAFLQDSVRPFINPEDFVLGIKTYEDTQIDVVVQMDVDEFYNLLFDRWEGQFLTAEEKNRFRSFYGGQLVQQVRSQECEHVSERLEPFSAIQCDIKGKCTLQESLQAYVDGEIMEGDNLICHLKRFDFNLRTMQRSKINDYFAFPDKIDMRPYTIDHLSNPGEDEDIFELVGVLVHTGTAESGHYYSYIRERPTDTDAQTWVEFNDETVTPWDPASMANSCFGGTDFQPQFQSSNAVFEKQYSAYMLFYQRSSARTKNQVVPQPPQERSIPLAVKMPKDIQQFIKEENAWLLRRHCLFDPSQIQFVCLILSNVRSLHSDGCSSDHALETQAIFMALGHLDQVASRTKDVPDFYTLLGSIQTMCESCCRCSIAVHDYFSRCVFALRMLMQRNADEDVRQATVNFMIHVLRSIKAHAPLQYGLPPLEMDDEGDSDEFDPRESVIVGVIENLEHLWLNFHMNVRSWHEVFDFMLSFVKMGRHELAAFLGHHHFFKWLIWIVWAETETEPYLSPQFVRLVSSIAKRPSNRPPSYETIIALLDFLLSNIRFSYTADGRPTGAADARERVRFRTDPDQPFDLTIEEGEILHRSGTDKVNTFADRLISIAQNPAATHSIITTLIKESDEMESSIFRTFLFRISGQNAEGKAFLDFMRETFDGPRERTGETAHQIVMAGLDNVPDWAPGLLAYFDMSVVDGTETFLHEKIFRYRTFRPSGSEDTEEARELTEKMRLTARALGVRCLYYLRDNYVVRNAEVTERAVGGLQRVIKQCGRYFNLKEPAEDSEAPGFMQLNHVDDLEEDGSDWANSSVGSGQLDGFEDAVTHELRGGEE</sequence>
<proteinExistence type="predicted"/>
<dbReference type="InterPro" id="IPR001394">
    <property type="entry name" value="Peptidase_C19_UCH"/>
</dbReference>
<feature type="compositionally biased region" description="Basic and acidic residues" evidence="1">
    <location>
        <begin position="2298"/>
        <end position="2308"/>
    </location>
</feature>
<dbReference type="InterPro" id="IPR038765">
    <property type="entry name" value="Papain-like_cys_pep_sf"/>
</dbReference>
<dbReference type="InterPro" id="IPR021905">
    <property type="entry name" value="DUF3517"/>
</dbReference>
<feature type="domain" description="USP" evidence="2">
    <location>
        <begin position="1432"/>
        <end position="1733"/>
    </location>
</feature>
<dbReference type="VEuPathDB" id="FungiDB:CHGG_02919"/>
<dbReference type="PANTHER" id="PTHR24006">
    <property type="entry name" value="UBIQUITIN CARBOXYL-TERMINAL HYDROLASE"/>
    <property type="match status" value="1"/>
</dbReference>
<evidence type="ECO:0000256" key="1">
    <source>
        <dbReference type="SAM" id="MobiDB-lite"/>
    </source>
</evidence>
<dbReference type="Pfam" id="PF12030">
    <property type="entry name" value="DUF3517"/>
    <property type="match status" value="1"/>
</dbReference>
<dbReference type="GO" id="GO:0004843">
    <property type="term" value="F:cysteine-type deubiquitinase activity"/>
    <property type="evidence" value="ECO:0007669"/>
    <property type="project" value="InterPro"/>
</dbReference>
<dbReference type="OrthoDB" id="420187at2759"/>
<dbReference type="GeneID" id="4388651"/>
<dbReference type="STRING" id="306901.Q2HA35"/>
<dbReference type="PROSITE" id="PS00973">
    <property type="entry name" value="USP_2"/>
    <property type="match status" value="1"/>
</dbReference>
<dbReference type="PROSITE" id="PS50235">
    <property type="entry name" value="USP_3"/>
    <property type="match status" value="1"/>
</dbReference>
<feature type="compositionally biased region" description="Basic and acidic residues" evidence="1">
    <location>
        <begin position="71"/>
        <end position="81"/>
    </location>
</feature>
<evidence type="ECO:0000313" key="3">
    <source>
        <dbReference type="EMBL" id="EAQ90984.1"/>
    </source>
</evidence>
<keyword evidence="4" id="KW-1185">Reference proteome</keyword>
<feature type="compositionally biased region" description="Polar residues" evidence="1">
    <location>
        <begin position="99"/>
        <end position="108"/>
    </location>
</feature>
<dbReference type="Pfam" id="PF00443">
    <property type="entry name" value="UCH"/>
    <property type="match status" value="1"/>
</dbReference>
<dbReference type="eggNOG" id="KOG1866">
    <property type="taxonomic scope" value="Eukaryota"/>
</dbReference>
<dbReference type="InParanoid" id="Q2HA35"/>
<feature type="region of interest" description="Disordered" evidence="1">
    <location>
        <begin position="1"/>
        <end position="108"/>
    </location>
</feature>
<accession>Q2HA35</accession>